<evidence type="ECO:0000259" key="4">
    <source>
        <dbReference type="PROSITE" id="PS50949"/>
    </source>
</evidence>
<dbReference type="PROSITE" id="PS50949">
    <property type="entry name" value="HTH_GNTR"/>
    <property type="match status" value="1"/>
</dbReference>
<dbReference type="SMART" id="SM00345">
    <property type="entry name" value="HTH_GNTR"/>
    <property type="match status" value="1"/>
</dbReference>
<protein>
    <submittedName>
        <fullName evidence="5">GntR family transcriptional regulator</fullName>
    </submittedName>
</protein>
<feature type="domain" description="HTH gntR-type" evidence="4">
    <location>
        <begin position="9"/>
        <end position="76"/>
    </location>
</feature>
<dbReference type="GO" id="GO:0003677">
    <property type="term" value="F:DNA binding"/>
    <property type="evidence" value="ECO:0007669"/>
    <property type="project" value="UniProtKB-KW"/>
</dbReference>
<dbReference type="Gene3D" id="1.10.10.10">
    <property type="entry name" value="Winged helix-like DNA-binding domain superfamily/Winged helix DNA-binding domain"/>
    <property type="match status" value="1"/>
</dbReference>
<dbReference type="InterPro" id="IPR011711">
    <property type="entry name" value="GntR_C"/>
</dbReference>
<dbReference type="SMART" id="SM00895">
    <property type="entry name" value="FCD"/>
    <property type="match status" value="1"/>
</dbReference>
<dbReference type="PRINTS" id="PR00035">
    <property type="entry name" value="HTHGNTR"/>
</dbReference>
<dbReference type="Proteomes" id="UP000654279">
    <property type="component" value="Unassembled WGS sequence"/>
</dbReference>
<evidence type="ECO:0000313" key="6">
    <source>
        <dbReference type="Proteomes" id="UP000654279"/>
    </source>
</evidence>
<comment type="caution">
    <text evidence="5">The sequence shown here is derived from an EMBL/GenBank/DDBJ whole genome shotgun (WGS) entry which is preliminary data.</text>
</comment>
<dbReference type="PANTHER" id="PTHR43537">
    <property type="entry name" value="TRANSCRIPTIONAL REGULATOR, GNTR FAMILY"/>
    <property type="match status" value="1"/>
</dbReference>
<sequence length="228" mass="25383">MQNGALSRSNSVQTILKALRKDIIFYRYQDGQQVREIELAQEYGVSRAAVRGALMILEKEGLIIANPNGTRNIACLSEKDLSEFHDLRAHLETVAVEQVAAGDKDMEGIFEVVNKIRMLDEGASQSDIQKLDSDFHGSITRASGNKAVIGAWTNIEQVMCEVAWPDLPGAVNTNVEHFKKRHLDLFMTLMQGPETAVAAYEAHLASSRDKALNNYGNFVRHTRQQVGR</sequence>
<keyword evidence="2" id="KW-0238">DNA-binding</keyword>
<dbReference type="Pfam" id="PF07729">
    <property type="entry name" value="FCD"/>
    <property type="match status" value="1"/>
</dbReference>
<dbReference type="Pfam" id="PF00392">
    <property type="entry name" value="GntR"/>
    <property type="match status" value="1"/>
</dbReference>
<dbReference type="GO" id="GO:0003700">
    <property type="term" value="F:DNA-binding transcription factor activity"/>
    <property type="evidence" value="ECO:0007669"/>
    <property type="project" value="InterPro"/>
</dbReference>
<dbReference type="InterPro" id="IPR036388">
    <property type="entry name" value="WH-like_DNA-bd_sf"/>
</dbReference>
<keyword evidence="6" id="KW-1185">Reference proteome</keyword>
<evidence type="ECO:0000256" key="2">
    <source>
        <dbReference type="ARBA" id="ARBA00023125"/>
    </source>
</evidence>
<dbReference type="InterPro" id="IPR036390">
    <property type="entry name" value="WH_DNA-bd_sf"/>
</dbReference>
<keyword evidence="3" id="KW-0804">Transcription</keyword>
<dbReference type="RefSeq" id="WP_249284247.1">
    <property type="nucleotide sequence ID" value="NZ_JACRSO010000001.1"/>
</dbReference>
<dbReference type="Gene3D" id="1.20.120.530">
    <property type="entry name" value="GntR ligand-binding domain-like"/>
    <property type="match status" value="1"/>
</dbReference>
<dbReference type="SUPFAM" id="SSF48008">
    <property type="entry name" value="GntR ligand-binding domain-like"/>
    <property type="match status" value="1"/>
</dbReference>
<proteinExistence type="predicted"/>
<dbReference type="InterPro" id="IPR000524">
    <property type="entry name" value="Tscrpt_reg_HTH_GntR"/>
</dbReference>
<reference evidence="5" key="1">
    <citation type="submission" date="2020-08" db="EMBL/GenBank/DDBJ databases">
        <title>Genome public.</title>
        <authorList>
            <person name="Liu C."/>
            <person name="Sun Q."/>
        </authorList>
    </citation>
    <scope>NUCLEOTIDE SEQUENCE</scope>
    <source>
        <strain evidence="5">NSJ-44</strain>
    </source>
</reference>
<evidence type="ECO:0000313" key="5">
    <source>
        <dbReference type="EMBL" id="MBC8528208.1"/>
    </source>
</evidence>
<organism evidence="5 6">
    <name type="scientific">Luoshenia tenuis</name>
    <dbReference type="NCBI Taxonomy" id="2763654"/>
    <lineage>
        <taxon>Bacteria</taxon>
        <taxon>Bacillati</taxon>
        <taxon>Bacillota</taxon>
        <taxon>Clostridia</taxon>
        <taxon>Christensenellales</taxon>
        <taxon>Christensenellaceae</taxon>
        <taxon>Luoshenia</taxon>
    </lineage>
</organism>
<name>A0A926CZ19_9FIRM</name>
<dbReference type="EMBL" id="JACRSO010000001">
    <property type="protein sequence ID" value="MBC8528208.1"/>
    <property type="molecule type" value="Genomic_DNA"/>
</dbReference>
<dbReference type="InterPro" id="IPR008920">
    <property type="entry name" value="TF_FadR/GntR_C"/>
</dbReference>
<keyword evidence="1" id="KW-0805">Transcription regulation</keyword>
<dbReference type="SUPFAM" id="SSF46785">
    <property type="entry name" value="Winged helix' DNA-binding domain"/>
    <property type="match status" value="1"/>
</dbReference>
<evidence type="ECO:0000256" key="3">
    <source>
        <dbReference type="ARBA" id="ARBA00023163"/>
    </source>
</evidence>
<evidence type="ECO:0000256" key="1">
    <source>
        <dbReference type="ARBA" id="ARBA00023015"/>
    </source>
</evidence>
<accession>A0A926CZ19</accession>
<gene>
    <name evidence="5" type="ORF">H8699_01980</name>
</gene>
<dbReference type="AlphaFoldDB" id="A0A926CZ19"/>
<dbReference type="PANTHER" id="PTHR43537:SF24">
    <property type="entry name" value="GLUCONATE OPERON TRANSCRIPTIONAL REPRESSOR"/>
    <property type="match status" value="1"/>
</dbReference>